<dbReference type="InterPro" id="IPR000020">
    <property type="entry name" value="Anaphylatoxin/fibulin"/>
</dbReference>
<dbReference type="SMART" id="SM01360">
    <property type="entry name" value="A2M"/>
    <property type="match status" value="1"/>
</dbReference>
<dbReference type="GO" id="GO:0004866">
    <property type="term" value="F:endopeptidase inhibitor activity"/>
    <property type="evidence" value="ECO:0007669"/>
    <property type="project" value="InterPro"/>
</dbReference>
<dbReference type="SMART" id="SM01359">
    <property type="entry name" value="A2M_N_2"/>
    <property type="match status" value="1"/>
</dbReference>
<dbReference type="CTD" id="718"/>
<dbReference type="Pfam" id="PF00207">
    <property type="entry name" value="A2M"/>
    <property type="match status" value="1"/>
</dbReference>
<dbReference type="CDD" id="cd03583">
    <property type="entry name" value="NTR_complement_C3"/>
    <property type="match status" value="1"/>
</dbReference>
<dbReference type="InterPro" id="IPR035815">
    <property type="entry name" value="NTR_complement_C3"/>
</dbReference>
<feature type="chain" id="PRO_5028222644" evidence="5">
    <location>
        <begin position="22"/>
        <end position="1649"/>
    </location>
</feature>
<dbReference type="KEGG" id="gsh:117350068"/>
<dbReference type="RefSeq" id="XP_033779887.1">
    <property type="nucleotide sequence ID" value="XM_033923996.1"/>
</dbReference>
<dbReference type="SMART" id="SM00643">
    <property type="entry name" value="C345C"/>
    <property type="match status" value="1"/>
</dbReference>
<feature type="domain" description="Anaphylatoxin-like" evidence="6">
    <location>
        <begin position="688"/>
        <end position="723"/>
    </location>
</feature>
<evidence type="ECO:0000256" key="2">
    <source>
        <dbReference type="ARBA" id="ARBA00022525"/>
    </source>
</evidence>
<evidence type="ECO:0000256" key="1">
    <source>
        <dbReference type="ARBA" id="ARBA00004613"/>
    </source>
</evidence>
<dbReference type="InParanoid" id="A0A6P8NU35"/>
<dbReference type="SMART" id="SM01361">
    <property type="entry name" value="A2M_recep"/>
    <property type="match status" value="1"/>
</dbReference>
<organism evidence="8 9">
    <name type="scientific">Geotrypetes seraphini</name>
    <name type="common">Gaboon caecilian</name>
    <name type="synonym">Caecilia seraphini</name>
    <dbReference type="NCBI Taxonomy" id="260995"/>
    <lineage>
        <taxon>Eukaryota</taxon>
        <taxon>Metazoa</taxon>
        <taxon>Chordata</taxon>
        <taxon>Craniata</taxon>
        <taxon>Vertebrata</taxon>
        <taxon>Euteleostomi</taxon>
        <taxon>Amphibia</taxon>
        <taxon>Gymnophiona</taxon>
        <taxon>Geotrypetes</taxon>
    </lineage>
</organism>
<keyword evidence="5" id="KW-0732">Signal</keyword>
<evidence type="ECO:0000259" key="7">
    <source>
        <dbReference type="PROSITE" id="PS50189"/>
    </source>
</evidence>
<evidence type="ECO:0000256" key="4">
    <source>
        <dbReference type="ARBA" id="ARBA00023157"/>
    </source>
</evidence>
<dbReference type="InterPro" id="IPR001134">
    <property type="entry name" value="Netrin_domain"/>
</dbReference>
<dbReference type="SUPFAM" id="SSF49410">
    <property type="entry name" value="Alpha-macroglobulin receptor domain"/>
    <property type="match status" value="1"/>
</dbReference>
<dbReference type="InterPro" id="IPR013783">
    <property type="entry name" value="Ig-like_fold"/>
</dbReference>
<dbReference type="FunFam" id="2.20.130.20:FF:000001">
    <property type="entry name" value="Complement C3"/>
    <property type="match status" value="1"/>
</dbReference>
<evidence type="ECO:0000256" key="3">
    <source>
        <dbReference type="ARBA" id="ARBA00022966"/>
    </source>
</evidence>
<dbReference type="InterPro" id="IPR049466">
    <property type="entry name" value="C3_CUB1"/>
</dbReference>
<dbReference type="InterPro" id="IPR009048">
    <property type="entry name" value="A-macroglobulin_rcpt-bd"/>
</dbReference>
<dbReference type="Gene3D" id="1.20.91.20">
    <property type="entry name" value="Anaphylotoxins (complement system)"/>
    <property type="match status" value="1"/>
</dbReference>
<dbReference type="CDD" id="cd00017">
    <property type="entry name" value="ANATO"/>
    <property type="match status" value="1"/>
</dbReference>
<keyword evidence="8" id="KW-1185">Reference proteome</keyword>
<dbReference type="SUPFAM" id="SSF50242">
    <property type="entry name" value="TIMP-like"/>
    <property type="match status" value="1"/>
</dbReference>
<dbReference type="Gene3D" id="2.60.40.1940">
    <property type="match status" value="1"/>
</dbReference>
<dbReference type="Pfam" id="PF07678">
    <property type="entry name" value="TED_complement"/>
    <property type="match status" value="1"/>
</dbReference>
<gene>
    <name evidence="9" type="primary">C3</name>
</gene>
<dbReference type="Pfam" id="PF01835">
    <property type="entry name" value="MG2"/>
    <property type="match status" value="1"/>
</dbReference>
<dbReference type="InterPro" id="IPR001599">
    <property type="entry name" value="Macroglobln_a2"/>
</dbReference>
<dbReference type="Pfam" id="PF17790">
    <property type="entry name" value="MG1"/>
    <property type="match status" value="1"/>
</dbReference>
<proteinExistence type="predicted"/>
<dbReference type="PANTHER" id="PTHR11412:SF81">
    <property type="entry name" value="COMPLEMENT C3"/>
    <property type="match status" value="1"/>
</dbReference>
<dbReference type="PROSITE" id="PS00477">
    <property type="entry name" value="ALPHA_2_MACROGLOBULIN"/>
    <property type="match status" value="1"/>
</dbReference>
<dbReference type="InterPro" id="IPR047565">
    <property type="entry name" value="Alpha-macroglob_thiol-ester_cl"/>
</dbReference>
<dbReference type="InterPro" id="IPR018933">
    <property type="entry name" value="Netrin_module_non-TIMP"/>
</dbReference>
<dbReference type="CDD" id="cd02896">
    <property type="entry name" value="complement_C3_C4_C5"/>
    <property type="match status" value="1"/>
</dbReference>
<dbReference type="InterPro" id="IPR018081">
    <property type="entry name" value="Anaphylatoxin_comp_syst"/>
</dbReference>
<dbReference type="InterPro" id="IPR002890">
    <property type="entry name" value="MG2"/>
</dbReference>
<dbReference type="InterPro" id="IPR019742">
    <property type="entry name" value="MacrogloblnA2_CS"/>
</dbReference>
<dbReference type="InterPro" id="IPR008930">
    <property type="entry name" value="Terpenoid_cyclase/PrenylTrfase"/>
</dbReference>
<evidence type="ECO:0000256" key="5">
    <source>
        <dbReference type="SAM" id="SignalP"/>
    </source>
</evidence>
<reference evidence="9" key="1">
    <citation type="submission" date="2025-08" db="UniProtKB">
        <authorList>
            <consortium name="RefSeq"/>
        </authorList>
    </citation>
    <scope>IDENTIFICATION</scope>
</reference>
<dbReference type="FunCoup" id="A0A6P8NU35">
    <property type="interactions" value="906"/>
</dbReference>
<dbReference type="InterPro" id="IPR011626">
    <property type="entry name" value="Alpha-macroglobulin_TED"/>
</dbReference>
<keyword evidence="3" id="KW-0882">Thioester bond</keyword>
<sequence>MGGSALCLALVLLCLATRSYSQAPCTLIAPNVLRVDSEETVLLEVHGVNTPTVATITVNDFPQKRQNLFKKDIALNNENSFMNTVQIQVPSKNMKKDSKLNQYVVLEASSPLFHVEKVILVVIQKGYVVAQTDKTIYTPGSTVYYRVFTMGHKLEPVDKTIIVEFQTPDGIIVKRDSALSEGGTGIISQSYKLPEIVNLGTWTIIVHYEDVPQQNFSTKFDVKQYVLPSFEVTVVPNEKFFYVDSESLDFDITARFLYGKPVEGMAYVLFGIQVDDEKKSIPQSLRRIGISNGEGRGKLEREMLTSLGQDINEMLGYKIFVVVTVIIESGSDMVEAELSGIPIVTSPYKINFANTLSFMKPGIPFDLTVHVTNPDGSPAHRVPVEADNGKVEGVTQEDGTTKLTVNTHASEQPLQITVRTKVPALSPERQAEASMIAQPYKTQTASKNYLHISIMSTDLKPGKNLPVSFHMRNADLRVQDRVGYITYLIMNKGNIIKTGRQPRQVGQNPVTLTLSITPHFIPSFRVMAYYYVENAGVKEIVADSVWVDVKDTCMGTLVVTGATDRDNKIHEPGRPMKLKIKADSRTLVGLVAVDKGVYVLNSKHKLSQSKIWNSVEKNDIGCTPGSGINNIGVFTDAGLALETNFQISTPQRSDPSCPQPVKRKRRSVQLMEAKTNKAMTYKDTERRCCEDGMTENMMGYSCEKRAKYIRNTAACTAVFLDCCNYIEKVRKEMRRKQTVIGRSEVDEFYLSEENIMSRTEFPESWLWKVEHLNNPPDKDGLSTKTLNIFLKDSITTWEVLAVSLSEDKGICVADPYEITVMKEFFIDMKLPYSVVRNEQVEIRAILYSYFDYEITVHVDLIYNEAFCSASTAKKKFGQNIKIRERSSRVLSYIIVPLHLGLHNVEVKAAVINGPTDGVRKQLKVVAEGMQISKTIKSVTLDPVKKGQNGVQVEKVTAPKLPDIVPKTETKTIVSVQGTQITQMVENSIDGSNLKHLIQVPSGCGEQNMISMTPAVITTHYLDNTGQWEKLGVNRRAEAIKFIQQGYIQQLVYRKPDNSYAAFKEWAGSTWLTAYVVKVFSMANDLIAIEAEVLCGAVKWLILEKQKPDGIFQEDAPVVHAEMVGGYRGAEPEASLTAFVLIALAESRGICQDQINIMAGSMTKAADFLEKKFPTLNKPYAVAITAYALALMDRQPLLEKLMGAATDGTHWADSSSNQVSIEATSYALLALLRLRKLDIVAPLVRWLTEQRYYGGGYGSTQATIMVYQALAQYLTDAPTEKDINMDVSLELPGRSQPLKYRIDRGTTLLTRTAETKLNQDFIVKASGIGEGTLTVVTIYNALLADKACKNFDLSVSVTEIKDPKYKKAEGKLHSVFLEICTRFLGEVDSTMTILDISMMTGFQADQEDLDRLTNGVDKYISKSETNKDNVIIYLDKVSHTEEECLKFRAHQFFEVGLIQPAAVKVYEYYRLENSCTKFYHPSKESGLLSKICQGDVCRCAEENCYLQQSIDKDITLEKRMSAACEPGVDYVYKAKLTAIEKSHNYDTYLMTVEEVIKKGTDENPLQKPRRFISHIKCRDTLNLQVNKDYLIWGVNNDLWDVQSDMSYIISKDTWIEWWPSEEECQDSANSQICDILQQFSHTMMMNGCQS</sequence>
<dbReference type="SUPFAM" id="SSF48239">
    <property type="entry name" value="Terpenoid cyclases/Protein prenyltransferases"/>
    <property type="match status" value="1"/>
</dbReference>
<comment type="subcellular location">
    <subcellularLocation>
        <location evidence="1">Secreted</location>
    </subcellularLocation>
</comment>
<dbReference type="Pfam" id="PF07703">
    <property type="entry name" value="A2M_BRD"/>
    <property type="match status" value="1"/>
</dbReference>
<evidence type="ECO:0000313" key="9">
    <source>
        <dbReference type="RefSeq" id="XP_033779887.1"/>
    </source>
</evidence>
<name>A0A6P8NU35_GEOSA</name>
<dbReference type="SUPFAM" id="SSF47686">
    <property type="entry name" value="Anaphylotoxins (complement system)"/>
    <property type="match status" value="1"/>
</dbReference>
<dbReference type="Pfam" id="PF01759">
    <property type="entry name" value="NTR"/>
    <property type="match status" value="1"/>
</dbReference>
<dbReference type="Gene3D" id="1.50.10.20">
    <property type="match status" value="1"/>
</dbReference>
<dbReference type="FunFam" id="2.60.40.1930:FF:000008">
    <property type="entry name" value="Complement C3"/>
    <property type="match status" value="1"/>
</dbReference>
<dbReference type="Gene3D" id="6.20.50.160">
    <property type="match status" value="1"/>
</dbReference>
<dbReference type="Proteomes" id="UP000515159">
    <property type="component" value="Chromosome 16"/>
</dbReference>
<dbReference type="GeneID" id="117350068"/>
<feature type="domain" description="NTR" evidence="7">
    <location>
        <begin position="1503"/>
        <end position="1647"/>
    </location>
</feature>
<dbReference type="Gene3D" id="2.20.130.20">
    <property type="match status" value="1"/>
</dbReference>
<dbReference type="GO" id="GO:0005615">
    <property type="term" value="C:extracellular space"/>
    <property type="evidence" value="ECO:0007669"/>
    <property type="project" value="InterPro"/>
</dbReference>
<dbReference type="InterPro" id="IPR041425">
    <property type="entry name" value="C3/4/5_MG1"/>
</dbReference>
<protein>
    <submittedName>
        <fullName evidence="9">Complement C3</fullName>
    </submittedName>
</protein>
<keyword evidence="4" id="KW-1015">Disulfide bond</keyword>
<dbReference type="FunFam" id="2.60.40.1940:FF:000001">
    <property type="entry name" value="Complement component C3"/>
    <property type="match status" value="1"/>
</dbReference>
<dbReference type="SMART" id="SM00104">
    <property type="entry name" value="ANATO"/>
    <property type="match status" value="1"/>
</dbReference>
<dbReference type="Gene3D" id="2.40.50.120">
    <property type="match status" value="1"/>
</dbReference>
<dbReference type="FunFam" id="2.60.40.10:FF:000155">
    <property type="entry name" value="complement C3 isoform X1"/>
    <property type="match status" value="1"/>
</dbReference>
<dbReference type="InterPro" id="IPR008993">
    <property type="entry name" value="TIMP-like_OB-fold"/>
</dbReference>
<dbReference type="Pfam" id="PF07677">
    <property type="entry name" value="A2M_recep"/>
    <property type="match status" value="1"/>
</dbReference>
<dbReference type="FunFam" id="1.50.10.20:FF:000008">
    <property type="entry name" value="Complement C3"/>
    <property type="match status" value="1"/>
</dbReference>
<dbReference type="PROSITE" id="PS01177">
    <property type="entry name" value="ANAPHYLATOXIN_1"/>
    <property type="match status" value="1"/>
</dbReference>
<dbReference type="PROSITE" id="PS50189">
    <property type="entry name" value="NTR"/>
    <property type="match status" value="1"/>
</dbReference>
<dbReference type="Pfam" id="PF17789">
    <property type="entry name" value="MG4"/>
    <property type="match status" value="1"/>
</dbReference>
<dbReference type="SMART" id="SM01419">
    <property type="entry name" value="Thiol-ester_cl"/>
    <property type="match status" value="1"/>
</dbReference>
<dbReference type="Gene3D" id="2.60.40.690">
    <property type="entry name" value="Alpha-macroglobulin, receptor-binding domain"/>
    <property type="match status" value="1"/>
</dbReference>
<keyword evidence="2" id="KW-0964">Secreted</keyword>
<dbReference type="Gene3D" id="2.60.40.1930">
    <property type="match status" value="3"/>
</dbReference>
<dbReference type="InterPro" id="IPR050473">
    <property type="entry name" value="A2M/Complement_sys"/>
</dbReference>
<dbReference type="Gene3D" id="2.60.40.10">
    <property type="entry name" value="Immunoglobulins"/>
    <property type="match status" value="2"/>
</dbReference>
<accession>A0A6P8NU35</accession>
<feature type="signal peptide" evidence="5">
    <location>
        <begin position="1"/>
        <end position="21"/>
    </location>
</feature>
<dbReference type="Gene3D" id="2.60.120.1540">
    <property type="match status" value="1"/>
</dbReference>
<dbReference type="Pfam" id="PF01821">
    <property type="entry name" value="ANATO"/>
    <property type="match status" value="1"/>
</dbReference>
<dbReference type="Pfam" id="PF17791">
    <property type="entry name" value="MG3"/>
    <property type="match status" value="1"/>
</dbReference>
<dbReference type="FunFam" id="2.40.50.120:FF:000013">
    <property type="entry name" value="Complement C3"/>
    <property type="match status" value="1"/>
</dbReference>
<dbReference type="InterPro" id="IPR036595">
    <property type="entry name" value="A-macroglobulin_rcpt-bd_sf"/>
</dbReference>
<dbReference type="Pfam" id="PF21308">
    <property type="entry name" value="C3_CUB2"/>
    <property type="match status" value="1"/>
</dbReference>
<dbReference type="InterPro" id="IPR048848">
    <property type="entry name" value="C3_CUB2"/>
</dbReference>
<dbReference type="FunFam" id="2.60.40.1930:FF:000006">
    <property type="entry name" value="Complement C3"/>
    <property type="match status" value="1"/>
</dbReference>
<dbReference type="OrthoDB" id="6359008at2759"/>
<evidence type="ECO:0000259" key="6">
    <source>
        <dbReference type="PROSITE" id="PS01178"/>
    </source>
</evidence>
<dbReference type="Pfam" id="PF21406">
    <property type="entry name" value="C3_CUB1"/>
    <property type="match status" value="1"/>
</dbReference>
<dbReference type="PANTHER" id="PTHR11412">
    <property type="entry name" value="MACROGLOBULIN / COMPLEMENT"/>
    <property type="match status" value="1"/>
</dbReference>
<dbReference type="InterPro" id="IPR040839">
    <property type="entry name" value="MG4"/>
</dbReference>
<dbReference type="InterPro" id="IPR041555">
    <property type="entry name" value="MG3"/>
</dbReference>
<dbReference type="PROSITE" id="PS01178">
    <property type="entry name" value="ANAPHYLATOXIN_2"/>
    <property type="match status" value="1"/>
</dbReference>
<evidence type="ECO:0000313" key="8">
    <source>
        <dbReference type="Proteomes" id="UP000515159"/>
    </source>
</evidence>
<dbReference type="InterPro" id="IPR011625">
    <property type="entry name" value="A2M_N_BRD"/>
</dbReference>